<sequence>MNRIFSFLVVSLFIFSFSAKAQTARKDSLMPVPMIYATGGFDLSGADMAQRFGNNFEAGGGFLFKTKTNWLFGLELTYLFGNEVKENALSNITTKEGYLIGEDGIYADVRITERGTKLPMFKAGKLFSAPFGRASVNSGFFVLGGIGLLQHKINYEDVSNTAPQVRKEYQKGYDRLTNGLALTQNIGYLFLDRNRRINFFAALEVTEGFTRSRRDYDFNQMQKDTRNRFDLLAGIKLGWIFPVYKKLPQEYYYQ</sequence>
<proteinExistence type="predicted"/>
<evidence type="ECO:0000313" key="3">
    <source>
        <dbReference type="Proteomes" id="UP000326570"/>
    </source>
</evidence>
<comment type="caution">
    <text evidence="2">The sequence shown here is derived from an EMBL/GenBank/DDBJ whole genome shotgun (WGS) entry which is preliminary data.</text>
</comment>
<evidence type="ECO:0000256" key="1">
    <source>
        <dbReference type="SAM" id="SignalP"/>
    </source>
</evidence>
<keyword evidence="1" id="KW-0732">Signal</keyword>
<keyword evidence="3" id="KW-1185">Reference proteome</keyword>
<evidence type="ECO:0008006" key="4">
    <source>
        <dbReference type="Google" id="ProtNLM"/>
    </source>
</evidence>
<evidence type="ECO:0000313" key="2">
    <source>
        <dbReference type="EMBL" id="KAA9341015.1"/>
    </source>
</evidence>
<dbReference type="AlphaFoldDB" id="A0A5N1J4L8"/>
<gene>
    <name evidence="2" type="ORF">F0P94_06205</name>
</gene>
<dbReference type="Proteomes" id="UP000326570">
    <property type="component" value="Unassembled WGS sequence"/>
</dbReference>
<protein>
    <recommendedName>
        <fullName evidence="4">Outer membrane beta-barrel protein</fullName>
    </recommendedName>
</protein>
<feature type="chain" id="PRO_5024950132" description="Outer membrane beta-barrel protein" evidence="1">
    <location>
        <begin position="22"/>
        <end position="254"/>
    </location>
</feature>
<reference evidence="2 3" key="1">
    <citation type="submission" date="2019-09" db="EMBL/GenBank/DDBJ databases">
        <title>Genome sequence of Adhaeribacter sp. M2.</title>
        <authorList>
            <person name="Srinivasan S."/>
        </authorList>
    </citation>
    <scope>NUCLEOTIDE SEQUENCE [LARGE SCALE GENOMIC DNA]</scope>
    <source>
        <strain evidence="2 3">M2</strain>
    </source>
</reference>
<organism evidence="2 3">
    <name type="scientific">Adhaeribacter soli</name>
    <dbReference type="NCBI Taxonomy" id="2607655"/>
    <lineage>
        <taxon>Bacteria</taxon>
        <taxon>Pseudomonadati</taxon>
        <taxon>Bacteroidota</taxon>
        <taxon>Cytophagia</taxon>
        <taxon>Cytophagales</taxon>
        <taxon>Hymenobacteraceae</taxon>
        <taxon>Adhaeribacter</taxon>
    </lineage>
</organism>
<accession>A0A5N1J4L8</accession>
<name>A0A5N1J4L8_9BACT</name>
<dbReference type="EMBL" id="VTWT01000002">
    <property type="protein sequence ID" value="KAA9341015.1"/>
    <property type="molecule type" value="Genomic_DNA"/>
</dbReference>
<feature type="signal peptide" evidence="1">
    <location>
        <begin position="1"/>
        <end position="21"/>
    </location>
</feature>
<dbReference type="RefSeq" id="WP_150902942.1">
    <property type="nucleotide sequence ID" value="NZ_VTWT01000002.1"/>
</dbReference>